<sequence length="257" mass="28729">MLKFLRSTGVEGWVSVGGVVLAITGLAVTTVMFVTTCLMAMVMIIVWKKNIVTIFAFLVFFGSVELLYLSAVLYKVPEGGWIALVLSLLFMAIMLLWNYGTLKKHLFDVENKVSMNRILSLGSSLGMVRVPGIGLVYTNLGGAERVWHVQVHRYKDLQQENYDFENKLVYAIIQFVAKDGRDELQSMLESFRGHARESGIACILGHSHAQAKKSSSIFKKFANDVVYGFLSKNCREPDVALCVPHTSLLEVGMIYYV</sequence>
<evidence type="ECO:0000256" key="1">
    <source>
        <dbReference type="ARBA" id="ARBA00004651"/>
    </source>
</evidence>
<evidence type="ECO:0000313" key="5">
    <source>
        <dbReference type="EMBL" id="GFZ13315.1"/>
    </source>
</evidence>
<evidence type="ECO:0000313" key="6">
    <source>
        <dbReference type="Proteomes" id="UP000585474"/>
    </source>
</evidence>
<dbReference type="Pfam" id="PF02705">
    <property type="entry name" value="K_trans"/>
    <property type="match status" value="1"/>
</dbReference>
<evidence type="ECO:0000259" key="4">
    <source>
        <dbReference type="Pfam" id="PF02705"/>
    </source>
</evidence>
<protein>
    <submittedName>
        <fullName evidence="5">Potassium transporter 1</fullName>
    </submittedName>
</protein>
<proteinExistence type="inferred from homology"/>
<evidence type="ECO:0000256" key="3">
    <source>
        <dbReference type="SAM" id="Phobius"/>
    </source>
</evidence>
<dbReference type="GO" id="GO:0005886">
    <property type="term" value="C:plasma membrane"/>
    <property type="evidence" value="ECO:0007669"/>
    <property type="project" value="UniProtKB-SubCell"/>
</dbReference>
<dbReference type="GO" id="GO:0015079">
    <property type="term" value="F:potassium ion transmembrane transporter activity"/>
    <property type="evidence" value="ECO:0007669"/>
    <property type="project" value="InterPro"/>
</dbReference>
<comment type="caution">
    <text evidence="5">The sequence shown here is derived from an EMBL/GenBank/DDBJ whole genome shotgun (WGS) entry which is preliminary data.</text>
</comment>
<feature type="transmembrane region" description="Helical" evidence="3">
    <location>
        <begin position="54"/>
        <end position="74"/>
    </location>
</feature>
<gene>
    <name evidence="5" type="ORF">Acr_23g0017000</name>
</gene>
<dbReference type="Proteomes" id="UP000585474">
    <property type="component" value="Unassembled WGS sequence"/>
</dbReference>
<accession>A0A7J0GR79</accession>
<feature type="transmembrane region" description="Helical" evidence="3">
    <location>
        <begin position="20"/>
        <end position="47"/>
    </location>
</feature>
<feature type="transmembrane region" description="Helical" evidence="3">
    <location>
        <begin position="80"/>
        <end position="99"/>
    </location>
</feature>
<dbReference type="PANTHER" id="PTHR30540">
    <property type="entry name" value="OSMOTIC STRESS POTASSIUM TRANSPORTER"/>
    <property type="match status" value="1"/>
</dbReference>
<reference evidence="5 6" key="1">
    <citation type="submission" date="2019-07" db="EMBL/GenBank/DDBJ databases">
        <title>De Novo Assembly of kiwifruit Actinidia rufa.</title>
        <authorList>
            <person name="Sugita-Konishi S."/>
            <person name="Sato K."/>
            <person name="Mori E."/>
            <person name="Abe Y."/>
            <person name="Kisaki G."/>
            <person name="Hamano K."/>
            <person name="Suezawa K."/>
            <person name="Otani M."/>
            <person name="Fukuda T."/>
            <person name="Manabe T."/>
            <person name="Gomi K."/>
            <person name="Tabuchi M."/>
            <person name="Akimitsu K."/>
            <person name="Kataoka I."/>
        </authorList>
    </citation>
    <scope>NUCLEOTIDE SEQUENCE [LARGE SCALE GENOMIC DNA]</scope>
    <source>
        <strain evidence="6">cv. Fuchu</strain>
    </source>
</reference>
<dbReference type="InterPro" id="IPR053951">
    <property type="entry name" value="K_trans_N"/>
</dbReference>
<dbReference type="EMBL" id="BJWL01000023">
    <property type="protein sequence ID" value="GFZ13315.1"/>
    <property type="molecule type" value="Genomic_DNA"/>
</dbReference>
<dbReference type="InterPro" id="IPR003855">
    <property type="entry name" value="K+_transporter"/>
</dbReference>
<keyword evidence="3" id="KW-0812">Transmembrane</keyword>
<comment type="similarity">
    <text evidence="2">Belongs to the HAK/KUP transporter (TC 2.A.72.3) family.</text>
</comment>
<dbReference type="OrthoDB" id="504708at2759"/>
<keyword evidence="6" id="KW-1185">Reference proteome</keyword>
<keyword evidence="3" id="KW-0472">Membrane</keyword>
<name>A0A7J0GR79_9ERIC</name>
<dbReference type="PANTHER" id="PTHR30540:SF14">
    <property type="entry name" value="POTASSIUM TRANSPORTER 1"/>
    <property type="match status" value="1"/>
</dbReference>
<evidence type="ECO:0000256" key="2">
    <source>
        <dbReference type="ARBA" id="ARBA00008440"/>
    </source>
</evidence>
<keyword evidence="3" id="KW-1133">Transmembrane helix</keyword>
<dbReference type="AlphaFoldDB" id="A0A7J0GR79"/>
<comment type="subcellular location">
    <subcellularLocation>
        <location evidence="1">Cell membrane</location>
        <topology evidence="1">Multi-pass membrane protein</topology>
    </subcellularLocation>
</comment>
<feature type="domain" description="K+ potassium transporter integral membrane" evidence="4">
    <location>
        <begin position="25"/>
        <end position="119"/>
    </location>
</feature>
<organism evidence="5 6">
    <name type="scientific">Actinidia rufa</name>
    <dbReference type="NCBI Taxonomy" id="165716"/>
    <lineage>
        <taxon>Eukaryota</taxon>
        <taxon>Viridiplantae</taxon>
        <taxon>Streptophyta</taxon>
        <taxon>Embryophyta</taxon>
        <taxon>Tracheophyta</taxon>
        <taxon>Spermatophyta</taxon>
        <taxon>Magnoliopsida</taxon>
        <taxon>eudicotyledons</taxon>
        <taxon>Gunneridae</taxon>
        <taxon>Pentapetalae</taxon>
        <taxon>asterids</taxon>
        <taxon>Ericales</taxon>
        <taxon>Actinidiaceae</taxon>
        <taxon>Actinidia</taxon>
    </lineage>
</organism>